<dbReference type="Pfam" id="PF03548">
    <property type="entry name" value="LolA"/>
    <property type="match status" value="1"/>
</dbReference>
<accession>A0A1I6E9C2</accession>
<name>A0A1I6E9C2_9RHOB</name>
<sequence>MALVAALSLGSGAASAEKLPLSDLSAHLNALQSGVGEFTQINPDGTIATGTVYIKRPGRIRFEYDPPDAALVMAGGGQVAVFDPVSNEPPVRFPLRETPLSVVLGRDVDLARANMVVGHSSDSTTTSVTAQDPDHPEYGNIRLVFSGPPVELRQWVVTDDSGAQTTVILGELDRSARVNDVLFNIMGEMRKRGFR</sequence>
<dbReference type="SUPFAM" id="SSF89392">
    <property type="entry name" value="Prokaryotic lipoproteins and lipoprotein localization factors"/>
    <property type="match status" value="1"/>
</dbReference>
<dbReference type="EMBL" id="FOYI01000008">
    <property type="protein sequence ID" value="SFR14329.1"/>
    <property type="molecule type" value="Genomic_DNA"/>
</dbReference>
<proteinExistence type="predicted"/>
<evidence type="ECO:0000313" key="2">
    <source>
        <dbReference type="EMBL" id="SFR14329.1"/>
    </source>
</evidence>
<evidence type="ECO:0000256" key="1">
    <source>
        <dbReference type="ARBA" id="ARBA00022729"/>
    </source>
</evidence>
<dbReference type="STRING" id="871652.SAMN04515673_108122"/>
<dbReference type="PANTHER" id="PTHR35869">
    <property type="entry name" value="OUTER-MEMBRANE LIPOPROTEIN CARRIER PROTEIN"/>
    <property type="match status" value="1"/>
</dbReference>
<dbReference type="PANTHER" id="PTHR35869:SF1">
    <property type="entry name" value="OUTER-MEMBRANE LIPOPROTEIN CARRIER PROTEIN"/>
    <property type="match status" value="1"/>
</dbReference>
<keyword evidence="3" id="KW-1185">Reference proteome</keyword>
<dbReference type="Proteomes" id="UP000199302">
    <property type="component" value="Unassembled WGS sequence"/>
</dbReference>
<protein>
    <submittedName>
        <fullName evidence="2">Outer membrane lipoprotein-sorting protein</fullName>
    </submittedName>
</protein>
<keyword evidence="2" id="KW-0449">Lipoprotein</keyword>
<keyword evidence="1" id="KW-0732">Signal</keyword>
<reference evidence="2 3" key="1">
    <citation type="submission" date="2016-10" db="EMBL/GenBank/DDBJ databases">
        <authorList>
            <person name="de Groot N.N."/>
        </authorList>
    </citation>
    <scope>NUCLEOTIDE SEQUENCE [LARGE SCALE GENOMIC DNA]</scope>
    <source>
        <strain evidence="3">KMM 9023,NRIC 0796,JCM 17311,KCTC 23692</strain>
    </source>
</reference>
<organism evidence="2 3">
    <name type="scientific">Poseidonocella sedimentorum</name>
    <dbReference type="NCBI Taxonomy" id="871652"/>
    <lineage>
        <taxon>Bacteria</taxon>
        <taxon>Pseudomonadati</taxon>
        <taxon>Pseudomonadota</taxon>
        <taxon>Alphaproteobacteria</taxon>
        <taxon>Rhodobacterales</taxon>
        <taxon>Roseobacteraceae</taxon>
        <taxon>Poseidonocella</taxon>
    </lineage>
</organism>
<dbReference type="CDD" id="cd16325">
    <property type="entry name" value="LolA"/>
    <property type="match status" value="1"/>
</dbReference>
<dbReference type="Gene3D" id="2.50.20.10">
    <property type="entry name" value="Lipoprotein localisation LolA/LolB/LppX"/>
    <property type="match status" value="1"/>
</dbReference>
<dbReference type="InterPro" id="IPR029046">
    <property type="entry name" value="LolA/LolB/LppX"/>
</dbReference>
<dbReference type="AlphaFoldDB" id="A0A1I6E9C2"/>
<gene>
    <name evidence="2" type="ORF">SAMN04515673_108122</name>
</gene>
<evidence type="ECO:0000313" key="3">
    <source>
        <dbReference type="Proteomes" id="UP000199302"/>
    </source>
</evidence>
<dbReference type="InterPro" id="IPR004564">
    <property type="entry name" value="OM_lipoprot_carrier_LolA-like"/>
</dbReference>